<protein>
    <submittedName>
        <fullName evidence="4">Zf-HC2 domain-containing protein</fullName>
    </submittedName>
</protein>
<dbReference type="InterPro" id="IPR027383">
    <property type="entry name" value="Znf_put"/>
</dbReference>
<keyword evidence="1" id="KW-0805">Transcription regulation</keyword>
<reference evidence="4" key="1">
    <citation type="journal article" date="2018" name="Int. J. Syst. Evol. Microbiol.">
        <title>Jatrophihabitans telluris sp. nov., isolated from sediment soil of lava forest wetlands and the emended description of the genus Jatrophihabitans.</title>
        <authorList>
            <person name="Lee K.C."/>
            <person name="Suh M.K."/>
            <person name="Eom M.K."/>
            <person name="Kim K.K."/>
            <person name="Kim J.S."/>
            <person name="Kim D.S."/>
            <person name="Ko S.H."/>
            <person name="Shin Y.K."/>
            <person name="Lee J.S."/>
        </authorList>
    </citation>
    <scope>NUCLEOTIDE SEQUENCE</scope>
    <source>
        <strain evidence="4">N237</strain>
    </source>
</reference>
<proteinExistence type="predicted"/>
<dbReference type="Gene3D" id="1.10.10.1320">
    <property type="entry name" value="Anti-sigma factor, zinc-finger domain"/>
    <property type="match status" value="1"/>
</dbReference>
<evidence type="ECO:0000256" key="1">
    <source>
        <dbReference type="ARBA" id="ARBA00023015"/>
    </source>
</evidence>
<dbReference type="InterPro" id="IPR041916">
    <property type="entry name" value="Anti_sigma_zinc_sf"/>
</dbReference>
<gene>
    <name evidence="4" type="ORF">M6D93_04530</name>
</gene>
<dbReference type="EMBL" id="CP097332">
    <property type="protein sequence ID" value="UQX89273.1"/>
    <property type="molecule type" value="Genomic_DNA"/>
</dbReference>
<evidence type="ECO:0000313" key="4">
    <source>
        <dbReference type="EMBL" id="UQX89273.1"/>
    </source>
</evidence>
<dbReference type="Pfam" id="PF13490">
    <property type="entry name" value="zf-HC2"/>
    <property type="match status" value="1"/>
</dbReference>
<keyword evidence="2" id="KW-0804">Transcription</keyword>
<keyword evidence="5" id="KW-1185">Reference proteome</keyword>
<dbReference type="RefSeq" id="WP_249773169.1">
    <property type="nucleotide sequence ID" value="NZ_CP097332.1"/>
</dbReference>
<dbReference type="Proteomes" id="UP001056336">
    <property type="component" value="Chromosome"/>
</dbReference>
<reference evidence="4" key="2">
    <citation type="submission" date="2022-05" db="EMBL/GenBank/DDBJ databases">
        <authorList>
            <person name="Kim J.-S."/>
            <person name="Lee K."/>
            <person name="Suh M."/>
            <person name="Eom M."/>
            <person name="Kim J.-S."/>
            <person name="Kim D.-S."/>
            <person name="Ko S.-H."/>
            <person name="Shin Y."/>
            <person name="Lee J.-S."/>
        </authorList>
    </citation>
    <scope>NUCLEOTIDE SEQUENCE</scope>
    <source>
        <strain evidence="4">N237</strain>
    </source>
</reference>
<sequence length="84" mass="9720">MKRSFHRDELACRRAVELISDYLDEALASKLRRRLEQHLAKCPHCAAYLAQIRAVIAAVGPATVDEIDPLGRDEFRQLYRRTVR</sequence>
<evidence type="ECO:0000313" key="5">
    <source>
        <dbReference type="Proteomes" id="UP001056336"/>
    </source>
</evidence>
<evidence type="ECO:0000256" key="2">
    <source>
        <dbReference type="ARBA" id="ARBA00023163"/>
    </source>
</evidence>
<feature type="domain" description="Putative zinc-finger" evidence="3">
    <location>
        <begin position="12"/>
        <end position="46"/>
    </location>
</feature>
<evidence type="ECO:0000259" key="3">
    <source>
        <dbReference type="Pfam" id="PF13490"/>
    </source>
</evidence>
<accession>A0ABY4R0F8</accession>
<name>A0ABY4R0F8_9ACTN</name>
<organism evidence="4 5">
    <name type="scientific">Jatrophihabitans telluris</name>
    <dbReference type="NCBI Taxonomy" id="2038343"/>
    <lineage>
        <taxon>Bacteria</taxon>
        <taxon>Bacillati</taxon>
        <taxon>Actinomycetota</taxon>
        <taxon>Actinomycetes</taxon>
        <taxon>Jatrophihabitantales</taxon>
        <taxon>Jatrophihabitantaceae</taxon>
        <taxon>Jatrophihabitans</taxon>
    </lineage>
</organism>